<gene>
    <name evidence="2" type="ORF">UFOVP1075_61</name>
    <name evidence="3" type="ORF">UFOVP1312_53</name>
    <name evidence="4" type="ORF">UFOVP1426_5</name>
    <name evidence="5" type="ORF">UFOVP1522_18</name>
    <name evidence="1" type="ORF">UFOVP989_5</name>
</gene>
<dbReference type="EMBL" id="LR797370">
    <property type="protein sequence ID" value="CAB4210367.1"/>
    <property type="molecule type" value="Genomic_DNA"/>
</dbReference>
<sequence length="96" mass="11129">MSEDIYTAKENVRGVVQYRKNGRLISLNQYDLETPFEPETIPEDPVSDRACVFCRQYSRFSRQVNGQSLYVCDLHYYSESLGSIITKARERNLVNG</sequence>
<organism evidence="2">
    <name type="scientific">uncultured Caudovirales phage</name>
    <dbReference type="NCBI Taxonomy" id="2100421"/>
    <lineage>
        <taxon>Viruses</taxon>
        <taxon>Duplodnaviria</taxon>
        <taxon>Heunggongvirae</taxon>
        <taxon>Uroviricota</taxon>
        <taxon>Caudoviricetes</taxon>
        <taxon>Peduoviridae</taxon>
        <taxon>Maltschvirus</taxon>
        <taxon>Maltschvirus maltsch</taxon>
    </lineage>
</organism>
<evidence type="ECO:0000313" key="5">
    <source>
        <dbReference type="EMBL" id="CAB5227247.1"/>
    </source>
</evidence>
<dbReference type="EMBL" id="LR798372">
    <property type="protein sequence ID" value="CAB5227247.1"/>
    <property type="molecule type" value="Genomic_DNA"/>
</dbReference>
<dbReference type="EMBL" id="LR797263">
    <property type="protein sequence ID" value="CAB4198762.1"/>
    <property type="molecule type" value="Genomic_DNA"/>
</dbReference>
<evidence type="ECO:0000313" key="4">
    <source>
        <dbReference type="EMBL" id="CAB4210367.1"/>
    </source>
</evidence>
<accession>A0A6J5QDT6</accession>
<dbReference type="EMBL" id="LR796938">
    <property type="protein sequence ID" value="CAB4176058.1"/>
    <property type="molecule type" value="Genomic_DNA"/>
</dbReference>
<name>A0A6J5QDT6_9CAUD</name>
<dbReference type="EMBL" id="LR797011">
    <property type="protein sequence ID" value="CAB4181712.1"/>
    <property type="molecule type" value="Genomic_DNA"/>
</dbReference>
<evidence type="ECO:0000313" key="1">
    <source>
        <dbReference type="EMBL" id="CAB4176058.1"/>
    </source>
</evidence>
<evidence type="ECO:0000313" key="2">
    <source>
        <dbReference type="EMBL" id="CAB4181712.1"/>
    </source>
</evidence>
<evidence type="ECO:0000313" key="3">
    <source>
        <dbReference type="EMBL" id="CAB4198762.1"/>
    </source>
</evidence>
<proteinExistence type="predicted"/>
<reference evidence="2" key="1">
    <citation type="submission" date="2020-05" db="EMBL/GenBank/DDBJ databases">
        <authorList>
            <person name="Chiriac C."/>
            <person name="Salcher M."/>
            <person name="Ghai R."/>
            <person name="Kavagutti S V."/>
        </authorList>
    </citation>
    <scope>NUCLEOTIDE SEQUENCE</scope>
</reference>
<protein>
    <submittedName>
        <fullName evidence="2">Uncharacterized protein</fullName>
    </submittedName>
</protein>